<sequence>MTTQKQALGLVQYWHVISLRDEPWRPPGVQVRCRFGVGIVEFSQDDLINFLPFLGTFLVLNMTQNQNRSVGGQLSVSGIETKQSKHEIQWGYDSCFGLFQSCELYTCLYCNPRV</sequence>
<dbReference type="AlphaFoldDB" id="A0A4D9E0H4"/>
<name>A0A4D9E0H4_9SAUR</name>
<organism evidence="1 2">
    <name type="scientific">Platysternon megacephalum</name>
    <name type="common">big-headed turtle</name>
    <dbReference type="NCBI Taxonomy" id="55544"/>
    <lineage>
        <taxon>Eukaryota</taxon>
        <taxon>Metazoa</taxon>
        <taxon>Chordata</taxon>
        <taxon>Craniata</taxon>
        <taxon>Vertebrata</taxon>
        <taxon>Euteleostomi</taxon>
        <taxon>Archelosauria</taxon>
        <taxon>Testudinata</taxon>
        <taxon>Testudines</taxon>
        <taxon>Cryptodira</taxon>
        <taxon>Durocryptodira</taxon>
        <taxon>Testudinoidea</taxon>
        <taxon>Platysternidae</taxon>
        <taxon>Platysternon</taxon>
    </lineage>
</organism>
<proteinExistence type="predicted"/>
<evidence type="ECO:0000313" key="1">
    <source>
        <dbReference type="EMBL" id="TFK00704.1"/>
    </source>
</evidence>
<reference evidence="1 2" key="2">
    <citation type="submission" date="2019-04" db="EMBL/GenBank/DDBJ databases">
        <title>The genome sequence of big-headed turtle.</title>
        <authorList>
            <person name="Gong S."/>
        </authorList>
    </citation>
    <scope>NUCLEOTIDE SEQUENCE [LARGE SCALE GENOMIC DNA]</scope>
    <source>
        <strain evidence="1">DO16091913</strain>
        <tissue evidence="1">Muscle</tissue>
    </source>
</reference>
<protein>
    <submittedName>
        <fullName evidence="1">Uncharacterized protein</fullName>
    </submittedName>
</protein>
<accession>A0A4D9E0H4</accession>
<evidence type="ECO:0000313" key="2">
    <source>
        <dbReference type="Proteomes" id="UP000297703"/>
    </source>
</evidence>
<gene>
    <name evidence="1" type="ORF">DR999_PMT17135</name>
</gene>
<dbReference type="Proteomes" id="UP000297703">
    <property type="component" value="Unassembled WGS sequence"/>
</dbReference>
<reference evidence="1 2" key="1">
    <citation type="submission" date="2019-04" db="EMBL/GenBank/DDBJ databases">
        <title>Draft genome of the big-headed turtle Platysternon megacephalum.</title>
        <authorList>
            <person name="Gong S."/>
        </authorList>
    </citation>
    <scope>NUCLEOTIDE SEQUENCE [LARGE SCALE GENOMIC DNA]</scope>
    <source>
        <strain evidence="1">DO16091913</strain>
        <tissue evidence="1">Muscle</tissue>
    </source>
</reference>
<comment type="caution">
    <text evidence="1">The sequence shown here is derived from an EMBL/GenBank/DDBJ whole genome shotgun (WGS) entry which is preliminary data.</text>
</comment>
<keyword evidence="2" id="KW-1185">Reference proteome</keyword>
<dbReference type="EMBL" id="QXTE01000259">
    <property type="protein sequence ID" value="TFK00704.1"/>
    <property type="molecule type" value="Genomic_DNA"/>
</dbReference>